<accession>K2MVA8</accession>
<feature type="region of interest" description="Disordered" evidence="1">
    <location>
        <begin position="231"/>
        <end position="252"/>
    </location>
</feature>
<feature type="compositionally biased region" description="Low complexity" evidence="1">
    <location>
        <begin position="240"/>
        <end position="252"/>
    </location>
</feature>
<dbReference type="SUPFAM" id="SSF52058">
    <property type="entry name" value="L domain-like"/>
    <property type="match status" value="2"/>
</dbReference>
<feature type="compositionally biased region" description="Polar residues" evidence="1">
    <location>
        <begin position="135"/>
        <end position="153"/>
    </location>
</feature>
<evidence type="ECO:0008006" key="4">
    <source>
        <dbReference type="Google" id="ProtNLM"/>
    </source>
</evidence>
<comment type="caution">
    <text evidence="2">The sequence shown here is derived from an EMBL/GenBank/DDBJ whole genome shotgun (WGS) entry which is preliminary data.</text>
</comment>
<dbReference type="GO" id="GO:0031146">
    <property type="term" value="P:SCF-dependent proteasomal ubiquitin-dependent protein catabolic process"/>
    <property type="evidence" value="ECO:0007669"/>
    <property type="project" value="TreeGrafter"/>
</dbReference>
<dbReference type="InterPro" id="IPR001611">
    <property type="entry name" value="Leu-rich_rpt"/>
</dbReference>
<dbReference type="OrthoDB" id="245104at2759"/>
<evidence type="ECO:0000256" key="1">
    <source>
        <dbReference type="SAM" id="MobiDB-lite"/>
    </source>
</evidence>
<sequence>MRPQTARAALFSRSHGSDGTEMQQAQMILPAPPKAVTRCFLGDSHAGREEEQQPRLRPLRTMNPTPTAPSSSFSAGVSFAALRAIAAYLAPDAPLALVACSPYARLALEVREKGYVLPGNLRFERRPGPAAAKVSGQSSCSETNAQTNSSHTAGISSSDSGGSIVGGNLVSEMSAYFPPPQEFIQYLTSHKTSPSRAACGGAAALRPQTPAAAAATREEEGAAANVAAMEQTTTRASDKTTAAAAPTETSTSEALPQQALQYALWWVRRFPLPVSMSLHSFDADEVSLLTAQLQSPTRRIVLRELFLHGQQVSDVTPFLPHCTEVRVLALRNTHLTSEKLGLLPQKCRHVEQLSLCMSSSVSCTRFLRHRSLCALRDLDLSYTQVTEEGMHRDVSRLKKLSRLSLEGCRKIEGLQWLRALTQLRELDLGYSSVTDDSLTALRFCPELVRLDLQWCGRITSLKCLVGALCDSLRELNLTETSVTDEGLVPLKDFAALEWISLEGCGAVSDVNVLCNLTRLREVDVGRTRVTNGGVLSLSQCQALRAMRMRQCYRLTDASFLGALQQLEEVDLSDCPVTNEGIAALCGARSLRKLQLQSCHAVSDVNFLGGLEHLMLLDLHHTTVDEAGSVGLAQCPQLTTLIMHSVLVHSLQHWNAALFLPRLKRLDLSTTKVTSDALSFLRMCPILETLSLRGCKNITHLDFLIIQTSSGVGVCGIAPHDAEPHDTLVDIIAGKEKNPDDGPSPIENMTINDGAIKSTAAAPVVGRHRLRELTLSDTGVTNDGLRALQYCPGLERLRLAHCKNVTEVAVLRWLSQLKELDLSATGVTGSGLANLSPSGNLPVRCMREREWKEEGGVSGDNMTGVRCMPTGCIALEKLWLQSCPHVENIRLLCGFPQLKELFLVDTPLRQRGLDISVLYQRNPKLKQVHHSSTTIFV</sequence>
<reference evidence="2 3" key="1">
    <citation type="journal article" date="2012" name="BMC Genomics">
        <title>Comparative genomic analysis of human infective Trypanosoma cruzi lineages with the bat-restricted subspecies T. cruzi marinkellei.</title>
        <authorList>
            <person name="Franzen O."/>
            <person name="Talavera-Lopez C."/>
            <person name="Ochaya S."/>
            <person name="Butler C.E."/>
            <person name="Messenger L.A."/>
            <person name="Lewis M.D."/>
            <person name="Llewellyn M.S."/>
            <person name="Marinkelle C.J."/>
            <person name="Tyler K.M."/>
            <person name="Miles M.A."/>
            <person name="Andersson B."/>
        </authorList>
    </citation>
    <scope>NUCLEOTIDE SEQUENCE [LARGE SCALE GENOMIC DNA]</scope>
    <source>
        <strain evidence="2 3">B7</strain>
    </source>
</reference>
<feature type="region of interest" description="Disordered" evidence="1">
    <location>
        <begin position="1"/>
        <end position="21"/>
    </location>
</feature>
<dbReference type="EMBL" id="AHKC01001617">
    <property type="protein sequence ID" value="EKF39143.1"/>
    <property type="molecule type" value="Genomic_DNA"/>
</dbReference>
<evidence type="ECO:0000313" key="3">
    <source>
        <dbReference type="Proteomes" id="UP000007350"/>
    </source>
</evidence>
<organism evidence="2 3">
    <name type="scientific">Trypanosoma cruzi marinkellei</name>
    <dbReference type="NCBI Taxonomy" id="85056"/>
    <lineage>
        <taxon>Eukaryota</taxon>
        <taxon>Discoba</taxon>
        <taxon>Euglenozoa</taxon>
        <taxon>Kinetoplastea</taxon>
        <taxon>Metakinetoplastina</taxon>
        <taxon>Trypanosomatida</taxon>
        <taxon>Trypanosomatidae</taxon>
        <taxon>Trypanosoma</taxon>
        <taxon>Schizotrypanum</taxon>
    </lineage>
</organism>
<protein>
    <recommendedName>
        <fullName evidence="4">Leucine-rich repeat protein (LRRP)</fullName>
    </recommendedName>
</protein>
<proteinExistence type="predicted"/>
<feature type="compositionally biased region" description="Basic and acidic residues" evidence="1">
    <location>
        <begin position="45"/>
        <end position="54"/>
    </location>
</feature>
<feature type="region of interest" description="Disordered" evidence="1">
    <location>
        <begin position="128"/>
        <end position="161"/>
    </location>
</feature>
<dbReference type="PANTHER" id="PTHR13318">
    <property type="entry name" value="PARTNER OF PAIRED, ISOFORM B-RELATED"/>
    <property type="match status" value="1"/>
</dbReference>
<dbReference type="InterPro" id="IPR006553">
    <property type="entry name" value="Leu-rich_rpt_Cys-con_subtyp"/>
</dbReference>
<dbReference type="AlphaFoldDB" id="K2MVA8"/>
<dbReference type="GO" id="GO:0019005">
    <property type="term" value="C:SCF ubiquitin ligase complex"/>
    <property type="evidence" value="ECO:0007669"/>
    <property type="project" value="TreeGrafter"/>
</dbReference>
<dbReference type="SMART" id="SM00367">
    <property type="entry name" value="LRR_CC"/>
    <property type="match status" value="7"/>
</dbReference>
<name>K2MVA8_TRYCR</name>
<gene>
    <name evidence="2" type="ORF">MOQ_000636</name>
</gene>
<feature type="region of interest" description="Disordered" evidence="1">
    <location>
        <begin position="45"/>
        <end position="70"/>
    </location>
</feature>
<dbReference type="SMART" id="SM00368">
    <property type="entry name" value="LRR_RI"/>
    <property type="match status" value="4"/>
</dbReference>
<keyword evidence="3" id="KW-1185">Reference proteome</keyword>
<dbReference type="Gene3D" id="3.80.10.10">
    <property type="entry name" value="Ribonuclease Inhibitor"/>
    <property type="match status" value="5"/>
</dbReference>
<evidence type="ECO:0000313" key="2">
    <source>
        <dbReference type="EMBL" id="EKF39143.1"/>
    </source>
</evidence>
<dbReference type="Pfam" id="PF13516">
    <property type="entry name" value="LRR_6"/>
    <property type="match status" value="2"/>
</dbReference>
<dbReference type="Proteomes" id="UP000007350">
    <property type="component" value="Unassembled WGS sequence"/>
</dbReference>
<dbReference type="InterPro" id="IPR032675">
    <property type="entry name" value="LRR_dom_sf"/>
</dbReference>